<protein>
    <submittedName>
        <fullName evidence="2">DUF4232 domain-containing protein</fullName>
    </submittedName>
</protein>
<keyword evidence="3" id="KW-1185">Reference proteome</keyword>
<comment type="caution">
    <text evidence="2">The sequence shown here is derived from an EMBL/GenBank/DDBJ whole genome shotgun (WGS) entry which is preliminary data.</text>
</comment>
<dbReference type="InterPro" id="IPR025326">
    <property type="entry name" value="DUF4232"/>
</dbReference>
<feature type="non-terminal residue" evidence="2">
    <location>
        <position position="278"/>
    </location>
</feature>
<reference evidence="2 3" key="1">
    <citation type="submission" date="2019-11" db="EMBL/GenBank/DDBJ databases">
        <title>Acidiferrimicrobium australis gen. nov., sp. nov., an acidophilic and obligately heterotrophic, member of the Actinobacteria that catalyses dissimilatory oxido- reduction of iron isolated from metal-rich acidic water in Chile.</title>
        <authorList>
            <person name="Gonzalez D."/>
            <person name="Huber K."/>
            <person name="Hedrich S."/>
            <person name="Rojas-Villalobos C."/>
            <person name="Quatrini R."/>
            <person name="Dinamarca M.A."/>
            <person name="Schwarz A."/>
            <person name="Canales C."/>
            <person name="Nancucheo I."/>
        </authorList>
    </citation>
    <scope>NUCLEOTIDE SEQUENCE [LARGE SCALE GENOMIC DNA]</scope>
    <source>
        <strain evidence="2 3">USS-CCA1</strain>
    </source>
</reference>
<evidence type="ECO:0000313" key="3">
    <source>
        <dbReference type="Proteomes" id="UP000437736"/>
    </source>
</evidence>
<dbReference type="Proteomes" id="UP000437736">
    <property type="component" value="Unassembled WGS sequence"/>
</dbReference>
<gene>
    <name evidence="2" type="ORF">GHK86_08365</name>
</gene>
<evidence type="ECO:0000259" key="1">
    <source>
        <dbReference type="Pfam" id="PF14016"/>
    </source>
</evidence>
<dbReference type="EMBL" id="WJHE01000372">
    <property type="protein sequence ID" value="MST32734.1"/>
    <property type="molecule type" value="Genomic_DNA"/>
</dbReference>
<evidence type="ECO:0000313" key="2">
    <source>
        <dbReference type="EMBL" id="MST32734.1"/>
    </source>
</evidence>
<organism evidence="2 3">
    <name type="scientific">Acidiferrimicrobium australe</name>
    <dbReference type="NCBI Taxonomy" id="2664430"/>
    <lineage>
        <taxon>Bacteria</taxon>
        <taxon>Bacillati</taxon>
        <taxon>Actinomycetota</taxon>
        <taxon>Acidimicrobiia</taxon>
        <taxon>Acidimicrobiales</taxon>
        <taxon>Acidimicrobiaceae</taxon>
        <taxon>Acidiferrimicrobium</taxon>
    </lineage>
</organism>
<accession>A0ABW9QSM9</accession>
<dbReference type="Pfam" id="PF14016">
    <property type="entry name" value="DUF4232"/>
    <property type="match status" value="1"/>
</dbReference>
<name>A0ABW9QSM9_9ACTN</name>
<sequence>MGAAVDPATGGYWLVTEAGNVYNFHAPWYGSLAGRSLSSPVVAMTATATGYLVTTAAGNVYNFHTPWYGSKAGAALPASVTAITVDPYTGGYWLATTGGNVYNFHAPWYGSAVGKGHADVSGIVGTPTGYLLTTTAGNVYNFHTPFHGSLANRSLTAPITGVTADPAVHGSYWLAAATGAVYPFAAPDYGRAHTRTIAACNGTELLVTAGSTGAVLGHDGDYLSFTNTGSQPCSLTGYPGVAALGANGQQILQATRTPNGHLGGLRPGNTIAPTVILA</sequence>
<proteinExistence type="predicted"/>
<feature type="domain" description="DUF4232" evidence="1">
    <location>
        <begin position="200"/>
        <end position="270"/>
    </location>
</feature>